<comment type="caution">
    <text evidence="1">The sequence shown here is derived from an EMBL/GenBank/DDBJ whole genome shotgun (WGS) entry which is preliminary data.</text>
</comment>
<protein>
    <recommendedName>
        <fullName evidence="3">MORN repeat protein</fullName>
    </recommendedName>
</protein>
<dbReference type="EMBL" id="JBANDC010000004">
    <property type="protein sequence ID" value="MEM4987354.1"/>
    <property type="molecule type" value="Genomic_DNA"/>
</dbReference>
<dbReference type="SUPFAM" id="SSF82185">
    <property type="entry name" value="Histone H3 K4-specific methyltransferase SET7/9 N-terminal domain"/>
    <property type="match status" value="1"/>
</dbReference>
<dbReference type="InterPro" id="IPR011652">
    <property type="entry name" value="MORN_2"/>
</dbReference>
<name>A0ABU9PTL2_9BURK</name>
<evidence type="ECO:0000313" key="1">
    <source>
        <dbReference type="EMBL" id="MEM4987354.1"/>
    </source>
</evidence>
<reference evidence="1 2" key="1">
    <citation type="submission" date="2024-02" db="EMBL/GenBank/DDBJ databases">
        <title>Draft genome sequence of Collimonas sp. strain H4R21, an effective mineral-weathering bacterial strain isolated from the beech rhizosphere.</title>
        <authorList>
            <person name="Morin E."/>
            <person name="Uroz S."/>
            <person name="Leveau J.H.J."/>
            <person name="Kumar R."/>
            <person name="Rey M.W."/>
            <person name="Pham J."/>
        </authorList>
    </citation>
    <scope>NUCLEOTIDE SEQUENCE [LARGE SCALE GENOMIC DNA]</scope>
    <source>
        <strain evidence="1 2">H4R21</strain>
    </source>
</reference>
<evidence type="ECO:0000313" key="2">
    <source>
        <dbReference type="Proteomes" id="UP001495910"/>
    </source>
</evidence>
<dbReference type="Pfam" id="PF07661">
    <property type="entry name" value="MORN_2"/>
    <property type="match status" value="1"/>
</dbReference>
<keyword evidence="2" id="KW-1185">Reference proteome</keyword>
<gene>
    <name evidence="1" type="ORF">V8G57_08125</name>
</gene>
<sequence length="96" mass="10913">MVDLNIAEILYPSGKVKCRYARYLSEDGTRWIRHGPYRAHHENSQLASEGTYVNGKEDGLWRDYHSNAQLAAEGSYRDGVEVGDWLYWNDDGSACG</sequence>
<accession>A0ABU9PTL2</accession>
<dbReference type="Gene3D" id="2.20.110.10">
    <property type="entry name" value="Histone H3 K4-specific methyltransferase SET7/9 N-terminal domain"/>
    <property type="match status" value="1"/>
</dbReference>
<organism evidence="1 2">
    <name type="scientific">Collimonas rhizosphaerae</name>
    <dbReference type="NCBI Taxonomy" id="3126357"/>
    <lineage>
        <taxon>Bacteria</taxon>
        <taxon>Pseudomonadati</taxon>
        <taxon>Pseudomonadota</taxon>
        <taxon>Betaproteobacteria</taxon>
        <taxon>Burkholderiales</taxon>
        <taxon>Oxalobacteraceae</taxon>
        <taxon>Collimonas</taxon>
    </lineage>
</organism>
<dbReference type="Proteomes" id="UP001495910">
    <property type="component" value="Unassembled WGS sequence"/>
</dbReference>
<evidence type="ECO:0008006" key="3">
    <source>
        <dbReference type="Google" id="ProtNLM"/>
    </source>
</evidence>
<dbReference type="RefSeq" id="WP_342828924.1">
    <property type="nucleotide sequence ID" value="NZ_JBANDC010000004.1"/>
</dbReference>
<proteinExistence type="predicted"/>